<protein>
    <submittedName>
        <fullName evidence="1">Uncharacterized protein</fullName>
    </submittedName>
</protein>
<dbReference type="EMBL" id="VSSQ01112177">
    <property type="protein sequence ID" value="MPN49169.1"/>
    <property type="molecule type" value="Genomic_DNA"/>
</dbReference>
<evidence type="ECO:0000313" key="1">
    <source>
        <dbReference type="EMBL" id="MPN49169.1"/>
    </source>
</evidence>
<proteinExistence type="predicted"/>
<reference evidence="1" key="1">
    <citation type="submission" date="2019-08" db="EMBL/GenBank/DDBJ databases">
        <authorList>
            <person name="Kucharzyk K."/>
            <person name="Murdoch R.W."/>
            <person name="Higgins S."/>
            <person name="Loffler F."/>
        </authorList>
    </citation>
    <scope>NUCLEOTIDE SEQUENCE</scope>
</reference>
<dbReference type="AlphaFoldDB" id="A0A645IFB7"/>
<sequence length="66" mass="7608">MLQNTQLLANETYFERMMQPIVIGEFYTRQHIKLTPDATRTINQLVVAEYMNEFSAGGRVGLRAMV</sequence>
<name>A0A645IFB7_9ZZZZ</name>
<gene>
    <name evidence="1" type="ORF">SDC9_196783</name>
</gene>
<comment type="caution">
    <text evidence="1">The sequence shown here is derived from an EMBL/GenBank/DDBJ whole genome shotgun (WGS) entry which is preliminary data.</text>
</comment>
<organism evidence="1">
    <name type="scientific">bioreactor metagenome</name>
    <dbReference type="NCBI Taxonomy" id="1076179"/>
    <lineage>
        <taxon>unclassified sequences</taxon>
        <taxon>metagenomes</taxon>
        <taxon>ecological metagenomes</taxon>
    </lineage>
</organism>
<accession>A0A645IFB7</accession>